<keyword evidence="1" id="KW-0472">Membrane</keyword>
<proteinExistence type="predicted"/>
<evidence type="ECO:0000313" key="2">
    <source>
        <dbReference type="EMBL" id="CAJ0893008.1"/>
    </source>
</evidence>
<keyword evidence="1" id="KW-0812">Transmembrane</keyword>
<sequence>MRRLFAALCMTALLAGPQPADARGDLRRLETSCIVRAGPDQMYFSAYLPNASHRKFCGDIPLTGPAIFVLDYAQPEMREMTADLRIVRDTGDQDADSESGATVAYLPPERHPNGTFSLQHVFPEAGNFVAIVTLDGPNGEHWVSRFPFSVGRAWSARTPYYFLAAAAAFASLLLLWGSDDASQK</sequence>
<keyword evidence="1" id="KW-1133">Transmembrane helix</keyword>
<name>A0AA48RG13_9ZZZZ</name>
<evidence type="ECO:0000256" key="1">
    <source>
        <dbReference type="SAM" id="Phobius"/>
    </source>
</evidence>
<accession>A0AA48RG13</accession>
<dbReference type="AlphaFoldDB" id="A0AA48RG13"/>
<dbReference type="EMBL" id="OY288114">
    <property type="protein sequence ID" value="CAJ0893008.1"/>
    <property type="molecule type" value="Genomic_DNA"/>
</dbReference>
<protein>
    <submittedName>
        <fullName evidence="2">Uncharacterized protein</fullName>
    </submittedName>
</protein>
<organism evidence="2">
    <name type="scientific">freshwater sediment metagenome</name>
    <dbReference type="NCBI Taxonomy" id="556182"/>
    <lineage>
        <taxon>unclassified sequences</taxon>
        <taxon>metagenomes</taxon>
        <taxon>ecological metagenomes</taxon>
    </lineage>
</organism>
<gene>
    <name evidence="2" type="ORF">AMST5_04269</name>
</gene>
<feature type="transmembrane region" description="Helical" evidence="1">
    <location>
        <begin position="160"/>
        <end position="178"/>
    </location>
</feature>
<reference evidence="2" key="1">
    <citation type="submission" date="2023-07" db="EMBL/GenBank/DDBJ databases">
        <authorList>
            <person name="Pelsma A.J. K."/>
        </authorList>
    </citation>
    <scope>NUCLEOTIDE SEQUENCE</scope>
</reference>